<proteinExistence type="predicted"/>
<accession>A0A2P2R375</accession>
<evidence type="ECO:0000313" key="1">
    <source>
        <dbReference type="EMBL" id="MBX73695.1"/>
    </source>
</evidence>
<protein>
    <submittedName>
        <fullName evidence="1">Uncharacterized protein</fullName>
    </submittedName>
</protein>
<sequence length="32" mass="3924">MAVFGTSQRMFELLVKMEHMKLWYANTRFSRN</sequence>
<reference evidence="1" key="1">
    <citation type="submission" date="2018-02" db="EMBL/GenBank/DDBJ databases">
        <title>Rhizophora mucronata_Transcriptome.</title>
        <authorList>
            <person name="Meera S.P."/>
            <person name="Sreeshan A."/>
            <person name="Augustine A."/>
        </authorList>
    </citation>
    <scope>NUCLEOTIDE SEQUENCE</scope>
    <source>
        <tissue evidence="1">Leaf</tissue>
    </source>
</reference>
<name>A0A2P2R375_RHIMU</name>
<dbReference type="AlphaFoldDB" id="A0A2P2R375"/>
<organism evidence="1">
    <name type="scientific">Rhizophora mucronata</name>
    <name type="common">Asiatic mangrove</name>
    <dbReference type="NCBI Taxonomy" id="61149"/>
    <lineage>
        <taxon>Eukaryota</taxon>
        <taxon>Viridiplantae</taxon>
        <taxon>Streptophyta</taxon>
        <taxon>Embryophyta</taxon>
        <taxon>Tracheophyta</taxon>
        <taxon>Spermatophyta</taxon>
        <taxon>Magnoliopsida</taxon>
        <taxon>eudicotyledons</taxon>
        <taxon>Gunneridae</taxon>
        <taxon>Pentapetalae</taxon>
        <taxon>rosids</taxon>
        <taxon>fabids</taxon>
        <taxon>Malpighiales</taxon>
        <taxon>Rhizophoraceae</taxon>
        <taxon>Rhizophora</taxon>
    </lineage>
</organism>
<dbReference type="EMBL" id="GGEC01093211">
    <property type="protein sequence ID" value="MBX73695.1"/>
    <property type="molecule type" value="Transcribed_RNA"/>
</dbReference>